<dbReference type="Proteomes" id="UP000231567">
    <property type="component" value="Unassembled WGS sequence"/>
</dbReference>
<dbReference type="EMBL" id="PCRM01000013">
    <property type="protein sequence ID" value="PIP21844.1"/>
    <property type="molecule type" value="Genomic_DNA"/>
</dbReference>
<comment type="caution">
    <text evidence="1">The sequence shown here is derived from an EMBL/GenBank/DDBJ whole genome shotgun (WGS) entry which is preliminary data.</text>
</comment>
<sequence length="69" mass="8195">MICDQQEMTKKRKKTISYQTTSKMVIEGWWNHNYIFAQSPTAIPSLEKLSGKAIKTERKINTFKRKRMD</sequence>
<reference evidence="1 2" key="1">
    <citation type="submission" date="2017-09" db="EMBL/GenBank/DDBJ databases">
        <title>Depth-based differentiation of microbial function through sediment-hosted aquifers and enrichment of novel symbionts in the deep terrestrial subsurface.</title>
        <authorList>
            <person name="Probst A.J."/>
            <person name="Ladd B."/>
            <person name="Jarett J.K."/>
            <person name="Geller-Mcgrath D.E."/>
            <person name="Sieber C.M."/>
            <person name="Emerson J.B."/>
            <person name="Anantharaman K."/>
            <person name="Thomas B.C."/>
            <person name="Malmstrom R."/>
            <person name="Stieglmeier M."/>
            <person name="Klingl A."/>
            <person name="Woyke T."/>
            <person name="Ryan C.M."/>
            <person name="Banfield J.F."/>
        </authorList>
    </citation>
    <scope>NUCLEOTIDE SEQUENCE [LARGE SCALE GENOMIC DNA]</scope>
    <source>
        <strain evidence="1">CG23_combo_of_CG06-09_8_20_14_all_40_13</strain>
    </source>
</reference>
<proteinExistence type="predicted"/>
<gene>
    <name evidence="1" type="ORF">COX39_00770</name>
</gene>
<accession>A0A2G9YRJ1</accession>
<protein>
    <submittedName>
        <fullName evidence="1">Uncharacterized protein</fullName>
    </submittedName>
</protein>
<evidence type="ECO:0000313" key="2">
    <source>
        <dbReference type="Proteomes" id="UP000231567"/>
    </source>
</evidence>
<organism evidence="1 2">
    <name type="scientific">Candidatus Nealsonbacteria bacterium CG23_combo_of_CG06-09_8_20_14_all_40_13</name>
    <dbReference type="NCBI Taxonomy" id="1974724"/>
    <lineage>
        <taxon>Bacteria</taxon>
        <taxon>Candidatus Nealsoniibacteriota</taxon>
    </lineage>
</organism>
<name>A0A2G9YRJ1_9BACT</name>
<evidence type="ECO:0000313" key="1">
    <source>
        <dbReference type="EMBL" id="PIP21844.1"/>
    </source>
</evidence>
<dbReference type="AlphaFoldDB" id="A0A2G9YRJ1"/>